<dbReference type="Proteomes" id="UP000251341">
    <property type="component" value="Unassembled WGS sequence"/>
</dbReference>
<accession>A0A315EPW7</accession>
<evidence type="ECO:0000313" key="2">
    <source>
        <dbReference type="Proteomes" id="UP000251341"/>
    </source>
</evidence>
<keyword evidence="2" id="KW-1185">Reference proteome</keyword>
<proteinExistence type="predicted"/>
<protein>
    <submittedName>
        <fullName evidence="1">Uncharacterized protein</fullName>
    </submittedName>
</protein>
<evidence type="ECO:0000313" key="1">
    <source>
        <dbReference type="EMBL" id="PUE59956.1"/>
    </source>
</evidence>
<comment type="caution">
    <text evidence="1">The sequence shown here is derived from an EMBL/GenBank/DDBJ whole genome shotgun (WGS) entry which is preliminary data.</text>
</comment>
<gene>
    <name evidence="1" type="ORF">B9Z44_10430</name>
</gene>
<name>A0A315EPW7_9BURK</name>
<dbReference type="EMBL" id="NESP01000001">
    <property type="protein sequence ID" value="PUE59956.1"/>
    <property type="molecule type" value="Genomic_DNA"/>
</dbReference>
<sequence>MALGAGHNDLVELRAASENAQAVIIQNEMPLMLSKAAFEAAFFMSLIFIKNIKFVEYLALIR</sequence>
<organism evidence="1 2">
    <name type="scientific">Limnohabitans curvus</name>
    <dbReference type="NCBI Taxonomy" id="323423"/>
    <lineage>
        <taxon>Bacteria</taxon>
        <taxon>Pseudomonadati</taxon>
        <taxon>Pseudomonadota</taxon>
        <taxon>Betaproteobacteria</taxon>
        <taxon>Burkholderiales</taxon>
        <taxon>Comamonadaceae</taxon>
        <taxon>Limnohabitans</taxon>
    </lineage>
</organism>
<dbReference type="AlphaFoldDB" id="A0A315EPW7"/>
<reference evidence="1 2" key="1">
    <citation type="submission" date="2017-04" db="EMBL/GenBank/DDBJ databases">
        <title>Unexpected and diverse lifestyles within the genus Limnohabitans.</title>
        <authorList>
            <person name="Kasalicky V."/>
            <person name="Mehrshad M."/>
            <person name="Andrei S.-A."/>
            <person name="Salcher M."/>
            <person name="Kratochvilova H."/>
            <person name="Simek K."/>
            <person name="Ghai R."/>
        </authorList>
    </citation>
    <scope>NUCLEOTIDE SEQUENCE [LARGE SCALE GENOMIC DNA]</scope>
    <source>
        <strain evidence="1 2">MWH-C5</strain>
    </source>
</reference>